<feature type="compositionally biased region" description="Basic and acidic residues" evidence="1">
    <location>
        <begin position="1444"/>
        <end position="1454"/>
    </location>
</feature>
<reference evidence="2 3" key="2">
    <citation type="submission" date="2018-11" db="EMBL/GenBank/DDBJ databases">
        <authorList>
            <consortium name="Pathogen Informatics"/>
        </authorList>
    </citation>
    <scope>NUCLEOTIDE SEQUENCE [LARGE SCALE GENOMIC DNA]</scope>
</reference>
<sequence length="2047" mass="221619">MCPKDGTALIQKLSSGAPLRALFQPELQQFQAAFDEAVAEAVETVGSGIAVVIVVYAGEVLHSTGEWLLADSTFSGEQLQMWLDSEAASAWQPEIQKLTSAPTGTEPINIVVCTPSAGTKTRWPMAATPNGSTKLTMLSKSRRLPVRLQTTASWRINGKLASVANSNATSYEALQALSGDLAHLHWEHQSKLLAETEKQDYSLAQRSFKEAPPALYLLPSGPGGVQTQACGLLVIQGVNILLGSAFADNKPPHSIFAFLLHSSLDTVILPDWSAASIQSYNFLTKHLLSTTSSINDASWLGWLFAPTTIEPGSESPLLLTPPSVNPDPSRIHALATTSDHKTRLFYKIGVGELTLHWLGATVGALLIWQPAGRNKRTPDPLTIFLPVTQPAEGGSATANNSPAALLAGMVRMLRKVPEICKAEVNGAKGHSAATTAAATTIAAKKVGVTASAAPTSKPTPMRNGTVPALKTQVNGTAKHTAPATTKPAHPPSHTAAKPLATKPAAPSRPTTATRTTTVPLSRPATGTTKPSTTSAAASKLSTTTSRTAPPKLTTVAAHKTTTTRSTPRAQTRPMTAATSTATTKTPSAKTTSTKKPAISKTEAKLTEHAAKVSAKAASATTVGAVAAAAVVASKPGHEIKYAPAGRPSNLPPRRKVGEKTVMEELNELPEEMVKSPSIVDSLAAEPTKEETLEHHEEPEGQTSYPDSLRAEEEGHEAAAKSPEREIPFNAVEQQEEVEHDHAQDPLKVPTDLPEGFGMTKSPEMEFCREETEHAKSPEEELLKSPAAAHFPMSELKHREDLKNLSIPSEETLSKSPTGIDFNLPPSGHEEEESISKSPLETHQQGLISKVPAEVSFAMPSVHHTETEISHQQDEASLGMDFGLSKSPENTHEEVTARFAAEMQFAVPPGHPDDFTQSKSSEVEISHQQQHSEGLISPKAPQHEEEIAKSPVKMAFSSPPGHPEEFELSNSPAEVAYHEELSKTPTGNEFSIPPGGPGHHEDFEMSKSPAGEFHEELSELPVGMNFSQPQAHVDDSPMSKSPIEHHEVASVEQTSEPQFHEELSKLPADTDFLPQENQDEFHFSKSLAKHHEQQTPESQFSEELSKTLAGMDFAMPPENLDDLHMLESSVEHQEAPHTEQTPEQKFDEELSKSPAIMDSTMPPENLDDLHMSESPSPVEHQEAPRTEQTPEQKFDEELSKSPAIMDSTMPPENLDDLHMSESPVEHQEAPHTEQTPEQKFDEELSKSPAIMDSTMPPENLDDLHMSESPVEHQEAPHTEQTPEQKFDEELSKSSAAMNFSSSHEHHDELLMSSIPFEHHEVTQKEQTPESQFHEGLPKSSVEMAFVMPPSHQDEFLSSKSPSEQHETSLMTQLPEVESQLLEKPLNSHAANEEYQVESHISKSPNESHEFEKFHEELSESPARMDFSPNHEHRELDVSTSQEELGETKLPFRAELSKSPAVGMQQHEEHQEELGLSKSPFDDPHQASDSANTFFQEPSNFNVFQGEEIHTHRFGLSNTSGDPKSPTEAQFMISPDTEAHKDPSSVHSPVGGMDIVGHHHDDMSATPGSYGSDIDSRPSVDYHIHHSGRGMQFGDFGASPDQQNPASTAAEDEYPVHEIKLGGGKAIPEVSDHVDSTELAMESMPPIHNELLYQLHGSQCNTQPADSTTNEAGPNSGHVHPPKIGFMDLESLGKAQEENIHSPSSEFSNDSVIHTGIGGKPLSPGFIPETVTSTSPHAHTLGPSAASPTSGFTSEHPFLYKDQRTEGLEHDSTAMTDTAFSHLSATDMDIPAFSFCHHSSRAYRKRSITQIDVNLLLSLFLIVKPSSPNGTNGMTETNGSSSVFDPLMQWGQPQGMPAPIPPARGPVALARTSRPGTATRMSALGTKITPNGPVSMASKAPENLPPGPPVLMDVIWVPGYIIRVPFAMATQFFTQVRARVYVLSGECLHPITGEALIAGVSKWTPEERETVCKLSGGRGVEGITVVPTDEPLEWVRWLRRSAGGDGKAGTGEERLQAVGLTVHSSATLCDIHFSDNSSKITCPGTQLMI</sequence>
<feature type="region of interest" description="Disordered" evidence="1">
    <location>
        <begin position="1389"/>
        <end position="1491"/>
    </location>
</feature>
<proteinExistence type="predicted"/>
<dbReference type="STRING" id="6216.A0A0R3ST93"/>
<feature type="compositionally biased region" description="Basic and acidic residues" evidence="1">
    <location>
        <begin position="767"/>
        <end position="782"/>
    </location>
</feature>
<feature type="region of interest" description="Disordered" evidence="1">
    <location>
        <begin position="1583"/>
        <end position="1608"/>
    </location>
</feature>
<evidence type="ECO:0000313" key="4">
    <source>
        <dbReference type="WBParaSite" id="HDID_0000859801-mRNA-1"/>
    </source>
</evidence>
<feature type="compositionally biased region" description="Basic and acidic residues" evidence="1">
    <location>
        <begin position="1260"/>
        <end position="1290"/>
    </location>
</feature>
<reference evidence="4" key="1">
    <citation type="submission" date="2016-04" db="UniProtKB">
        <authorList>
            <consortium name="WormBaseParasite"/>
        </authorList>
    </citation>
    <scope>IDENTIFICATION</scope>
</reference>
<feature type="region of interest" description="Disordered" evidence="1">
    <location>
        <begin position="684"/>
        <end position="760"/>
    </location>
</feature>
<evidence type="ECO:0000313" key="3">
    <source>
        <dbReference type="Proteomes" id="UP000274504"/>
    </source>
</evidence>
<feature type="region of interest" description="Disordered" evidence="1">
    <location>
        <begin position="799"/>
        <end position="844"/>
    </location>
</feature>
<accession>A0A0R3ST93</accession>
<feature type="compositionally biased region" description="Basic and acidic residues" evidence="1">
    <location>
        <begin position="1315"/>
        <end position="1333"/>
    </location>
</feature>
<feature type="compositionally biased region" description="Basic and acidic residues" evidence="1">
    <location>
        <begin position="708"/>
        <end position="726"/>
    </location>
</feature>
<evidence type="ECO:0000313" key="2">
    <source>
        <dbReference type="EMBL" id="VDL60914.1"/>
    </source>
</evidence>
<feature type="compositionally biased region" description="Basic and acidic residues" evidence="1">
    <location>
        <begin position="1031"/>
        <end position="1048"/>
    </location>
</feature>
<feature type="compositionally biased region" description="Polar residues" evidence="1">
    <location>
        <begin position="805"/>
        <end position="816"/>
    </location>
</feature>
<organism evidence="4">
    <name type="scientific">Hymenolepis diminuta</name>
    <name type="common">Rat tapeworm</name>
    <dbReference type="NCBI Taxonomy" id="6216"/>
    <lineage>
        <taxon>Eukaryota</taxon>
        <taxon>Metazoa</taxon>
        <taxon>Spiralia</taxon>
        <taxon>Lophotrochozoa</taxon>
        <taxon>Platyhelminthes</taxon>
        <taxon>Cestoda</taxon>
        <taxon>Eucestoda</taxon>
        <taxon>Cyclophyllidea</taxon>
        <taxon>Hymenolepididae</taxon>
        <taxon>Hymenolepis</taxon>
    </lineage>
</organism>
<dbReference type="OrthoDB" id="5371837at2759"/>
<dbReference type="Proteomes" id="UP000274504">
    <property type="component" value="Unassembled WGS sequence"/>
</dbReference>
<feature type="region of interest" description="Disordered" evidence="1">
    <location>
        <begin position="1658"/>
        <end position="1678"/>
    </location>
</feature>
<protein>
    <submittedName>
        <fullName evidence="4">Microtubule-associated protein</fullName>
    </submittedName>
</protein>
<feature type="compositionally biased region" description="Basic and acidic residues" evidence="1">
    <location>
        <begin position="1214"/>
        <end position="1244"/>
    </location>
</feature>
<feature type="compositionally biased region" description="Basic and acidic residues" evidence="1">
    <location>
        <begin position="686"/>
        <end position="698"/>
    </location>
</feature>
<feature type="region of interest" description="Disordered" evidence="1">
    <location>
        <begin position="980"/>
        <end position="1333"/>
    </location>
</feature>
<feature type="compositionally biased region" description="Polar residues" evidence="1">
    <location>
        <begin position="1658"/>
        <end position="1671"/>
    </location>
</feature>
<feature type="compositionally biased region" description="Basic and acidic residues" evidence="1">
    <location>
        <begin position="1078"/>
        <end position="1093"/>
    </location>
</feature>
<feature type="compositionally biased region" description="Low complexity" evidence="1">
    <location>
        <begin position="476"/>
        <end position="600"/>
    </location>
</feature>
<feature type="region of interest" description="Disordered" evidence="1">
    <location>
        <begin position="473"/>
        <end position="600"/>
    </location>
</feature>
<feature type="compositionally biased region" description="Basic and acidic residues" evidence="1">
    <location>
        <begin position="1404"/>
        <end position="1416"/>
    </location>
</feature>
<dbReference type="EMBL" id="UYSG01011106">
    <property type="protein sequence ID" value="VDL60914.1"/>
    <property type="molecule type" value="Genomic_DNA"/>
</dbReference>
<evidence type="ECO:0000256" key="1">
    <source>
        <dbReference type="SAM" id="MobiDB-lite"/>
    </source>
</evidence>
<feature type="compositionally biased region" description="Basic and acidic residues" evidence="1">
    <location>
        <begin position="910"/>
        <end position="924"/>
    </location>
</feature>
<name>A0A0R3ST93_HYMDI</name>
<feature type="region of interest" description="Disordered" evidence="1">
    <location>
        <begin position="905"/>
        <end position="946"/>
    </location>
</feature>
<feature type="compositionally biased region" description="Low complexity" evidence="1">
    <location>
        <begin position="1291"/>
        <end position="1300"/>
    </location>
</feature>
<feature type="region of interest" description="Disordered" evidence="1">
    <location>
        <begin position="767"/>
        <end position="786"/>
    </location>
</feature>
<feature type="compositionally biased region" description="Basic and acidic residues" evidence="1">
    <location>
        <begin position="1178"/>
        <end position="1198"/>
    </location>
</feature>
<dbReference type="WBParaSite" id="HDID_0000859801-mRNA-1">
    <property type="protein sequence ID" value="HDID_0000859801-mRNA-1"/>
    <property type="gene ID" value="HDID_0000859801"/>
</dbReference>
<feature type="compositionally biased region" description="Basic and acidic residues" evidence="1">
    <location>
        <begin position="1120"/>
        <end position="1150"/>
    </location>
</feature>
<gene>
    <name evidence="2" type="ORF">HDID_LOCUS8596</name>
</gene>
<feature type="compositionally biased region" description="Polar residues" evidence="1">
    <location>
        <begin position="835"/>
        <end position="844"/>
    </location>
</feature>
<feature type="compositionally biased region" description="Basic and acidic residues" evidence="1">
    <location>
        <begin position="1464"/>
        <end position="1484"/>
    </location>
</feature>